<proteinExistence type="predicted"/>
<reference evidence="3" key="1">
    <citation type="journal article" date="2023" name="Mol. Phylogenet. Evol.">
        <title>Genome-scale phylogeny and comparative genomics of the fungal order Sordariales.</title>
        <authorList>
            <person name="Hensen N."/>
            <person name="Bonometti L."/>
            <person name="Westerberg I."/>
            <person name="Brannstrom I.O."/>
            <person name="Guillou S."/>
            <person name="Cros-Aarteil S."/>
            <person name="Calhoun S."/>
            <person name="Haridas S."/>
            <person name="Kuo A."/>
            <person name="Mondo S."/>
            <person name="Pangilinan J."/>
            <person name="Riley R."/>
            <person name="LaButti K."/>
            <person name="Andreopoulos B."/>
            <person name="Lipzen A."/>
            <person name="Chen C."/>
            <person name="Yan M."/>
            <person name="Daum C."/>
            <person name="Ng V."/>
            <person name="Clum A."/>
            <person name="Steindorff A."/>
            <person name="Ohm R.A."/>
            <person name="Martin F."/>
            <person name="Silar P."/>
            <person name="Natvig D.O."/>
            <person name="Lalanne C."/>
            <person name="Gautier V."/>
            <person name="Ament-Velasquez S.L."/>
            <person name="Kruys A."/>
            <person name="Hutchinson M.I."/>
            <person name="Powell A.J."/>
            <person name="Barry K."/>
            <person name="Miller A.N."/>
            <person name="Grigoriev I.V."/>
            <person name="Debuchy R."/>
            <person name="Gladieux P."/>
            <person name="Hiltunen Thoren M."/>
            <person name="Johannesson H."/>
        </authorList>
    </citation>
    <scope>NUCLEOTIDE SEQUENCE [LARGE SCALE GENOMIC DNA]</scope>
    <source>
        <strain evidence="3">CBS 284.82</strain>
    </source>
</reference>
<evidence type="ECO:0000313" key="3">
    <source>
        <dbReference type="Proteomes" id="UP001303115"/>
    </source>
</evidence>
<feature type="chain" id="PRO_5042834935" evidence="1">
    <location>
        <begin position="28"/>
        <end position="309"/>
    </location>
</feature>
<evidence type="ECO:0000256" key="1">
    <source>
        <dbReference type="SAM" id="SignalP"/>
    </source>
</evidence>
<name>A0AAN6SP59_9PEZI</name>
<dbReference type="Proteomes" id="UP001303115">
    <property type="component" value="Unassembled WGS sequence"/>
</dbReference>
<gene>
    <name evidence="2" type="ORF">C8A01DRAFT_49219</name>
</gene>
<dbReference type="EMBL" id="MU854482">
    <property type="protein sequence ID" value="KAK4034365.1"/>
    <property type="molecule type" value="Genomic_DNA"/>
</dbReference>
<sequence>MHKPRIWRQAIRLFLLLAASSPPGAHSTRTRKDLCGLSMHTSDIPDIGNFSIIDATWTVPEVVDREDGGLEAPYVSQGVALCCGDDCSTRLAAGMWAYPRFPNQLTSASAMFQLSPVFGPFLIPQRHHFDFNGSDVLWTRVEVLGPNYAKLQLPQRRTFSKSESRTPGSNTTITVDLGIGTRDGETILSIATRGNGEETHITQHPRYIDAEKPIFCGDSAWWYLSDNFDPGEDTARPVPLARFSPVLVGDHGLQTTEKRSFPKELPLSGLARFWNMVRDTEGRTDVLCNARGFVDTGMTMLHAPHEWGV</sequence>
<keyword evidence="1" id="KW-0732">Signal</keyword>
<keyword evidence="3" id="KW-1185">Reference proteome</keyword>
<accession>A0AAN6SP59</accession>
<organism evidence="2 3">
    <name type="scientific">Parachaetomium inaequale</name>
    <dbReference type="NCBI Taxonomy" id="2588326"/>
    <lineage>
        <taxon>Eukaryota</taxon>
        <taxon>Fungi</taxon>
        <taxon>Dikarya</taxon>
        <taxon>Ascomycota</taxon>
        <taxon>Pezizomycotina</taxon>
        <taxon>Sordariomycetes</taxon>
        <taxon>Sordariomycetidae</taxon>
        <taxon>Sordariales</taxon>
        <taxon>Chaetomiaceae</taxon>
        <taxon>Parachaetomium</taxon>
    </lineage>
</organism>
<feature type="signal peptide" evidence="1">
    <location>
        <begin position="1"/>
        <end position="27"/>
    </location>
</feature>
<dbReference type="AlphaFoldDB" id="A0AAN6SP59"/>
<evidence type="ECO:0000313" key="2">
    <source>
        <dbReference type="EMBL" id="KAK4034365.1"/>
    </source>
</evidence>
<protein>
    <submittedName>
        <fullName evidence="2">Uncharacterized protein</fullName>
    </submittedName>
</protein>
<comment type="caution">
    <text evidence="2">The sequence shown here is derived from an EMBL/GenBank/DDBJ whole genome shotgun (WGS) entry which is preliminary data.</text>
</comment>